<dbReference type="EMBL" id="SMKY01000006">
    <property type="protein sequence ID" value="TDD91070.1"/>
    <property type="molecule type" value="Genomic_DNA"/>
</dbReference>
<protein>
    <submittedName>
        <fullName evidence="1">Uncharacterized protein</fullName>
    </submittedName>
</protein>
<name>A0A4R5C004_9ACTN</name>
<evidence type="ECO:0000313" key="1">
    <source>
        <dbReference type="EMBL" id="TDD91070.1"/>
    </source>
</evidence>
<organism evidence="1 2">
    <name type="scientific">Actinomadura darangshiensis</name>
    <dbReference type="NCBI Taxonomy" id="705336"/>
    <lineage>
        <taxon>Bacteria</taxon>
        <taxon>Bacillati</taxon>
        <taxon>Actinomycetota</taxon>
        <taxon>Actinomycetes</taxon>
        <taxon>Streptosporangiales</taxon>
        <taxon>Thermomonosporaceae</taxon>
        <taxon>Actinomadura</taxon>
    </lineage>
</organism>
<keyword evidence="2" id="KW-1185">Reference proteome</keyword>
<proteinExistence type="predicted"/>
<comment type="caution">
    <text evidence="1">The sequence shown here is derived from an EMBL/GenBank/DDBJ whole genome shotgun (WGS) entry which is preliminary data.</text>
</comment>
<dbReference type="RefSeq" id="WP_132193358.1">
    <property type="nucleotide sequence ID" value="NZ_SMKY01000006.1"/>
</dbReference>
<accession>A0A4R5C004</accession>
<evidence type="ECO:0000313" key="2">
    <source>
        <dbReference type="Proteomes" id="UP000295578"/>
    </source>
</evidence>
<reference evidence="1 2" key="1">
    <citation type="submission" date="2019-03" db="EMBL/GenBank/DDBJ databases">
        <title>Draft genome sequences of novel Actinobacteria.</title>
        <authorList>
            <person name="Sahin N."/>
            <person name="Ay H."/>
            <person name="Saygin H."/>
        </authorList>
    </citation>
    <scope>NUCLEOTIDE SEQUENCE [LARGE SCALE GENOMIC DNA]</scope>
    <source>
        <strain evidence="1 2">DSM 45941</strain>
    </source>
</reference>
<gene>
    <name evidence="1" type="ORF">E1293_02565</name>
</gene>
<dbReference type="Proteomes" id="UP000295578">
    <property type="component" value="Unassembled WGS sequence"/>
</dbReference>
<dbReference type="OrthoDB" id="5490445at2"/>
<sequence>MATAKQDERTAFWETYGTPSTTPRAVLRSRIYEARHLGAIRLERHRRGNTAGIRESYTAMAAILTELN</sequence>
<dbReference type="AlphaFoldDB" id="A0A4R5C004"/>